<name>A0ABY9BX43_VITVI</name>
<dbReference type="InterPro" id="IPR035897">
    <property type="entry name" value="Toll_tir_struct_dom_sf"/>
</dbReference>
<dbReference type="InterPro" id="IPR000157">
    <property type="entry name" value="TIR_dom"/>
</dbReference>
<organism evidence="6 7">
    <name type="scientific">Vitis vinifera</name>
    <name type="common">Grape</name>
    <dbReference type="NCBI Taxonomy" id="29760"/>
    <lineage>
        <taxon>Eukaryota</taxon>
        <taxon>Viridiplantae</taxon>
        <taxon>Streptophyta</taxon>
        <taxon>Embryophyta</taxon>
        <taxon>Tracheophyta</taxon>
        <taxon>Spermatophyta</taxon>
        <taxon>Magnoliopsida</taxon>
        <taxon>eudicotyledons</taxon>
        <taxon>Gunneridae</taxon>
        <taxon>Pentapetalae</taxon>
        <taxon>rosids</taxon>
        <taxon>Vitales</taxon>
        <taxon>Vitaceae</taxon>
        <taxon>Viteae</taxon>
        <taxon>Vitis</taxon>
    </lineage>
</organism>
<evidence type="ECO:0000313" key="6">
    <source>
        <dbReference type="EMBL" id="WJZ87498.1"/>
    </source>
</evidence>
<evidence type="ECO:0000313" key="7">
    <source>
        <dbReference type="Proteomes" id="UP001227230"/>
    </source>
</evidence>
<accession>A0ABY9BX43</accession>
<dbReference type="Gene3D" id="3.40.50.10140">
    <property type="entry name" value="Toll/interleukin-1 receptor homology (TIR) domain"/>
    <property type="match status" value="1"/>
</dbReference>
<reference evidence="6 7" key="1">
    <citation type="journal article" date="2023" name="Hortic Res">
        <title>The complete reference genome for grapevine (Vitis vinifera L.) genetics and breeding.</title>
        <authorList>
            <person name="Shi X."/>
            <person name="Cao S."/>
            <person name="Wang X."/>
            <person name="Huang S."/>
            <person name="Wang Y."/>
            <person name="Liu Z."/>
            <person name="Liu W."/>
            <person name="Leng X."/>
            <person name="Peng Y."/>
            <person name="Wang N."/>
            <person name="Wang Y."/>
            <person name="Ma Z."/>
            <person name="Xu X."/>
            <person name="Zhang F."/>
            <person name="Xue H."/>
            <person name="Zhong H."/>
            <person name="Wang Y."/>
            <person name="Zhang K."/>
            <person name="Velt A."/>
            <person name="Avia K."/>
            <person name="Holtgrawe D."/>
            <person name="Grimplet J."/>
            <person name="Matus J.T."/>
            <person name="Ware D."/>
            <person name="Wu X."/>
            <person name="Wang H."/>
            <person name="Liu C."/>
            <person name="Fang Y."/>
            <person name="Rustenholz C."/>
            <person name="Cheng Z."/>
            <person name="Xiao H."/>
            <person name="Zhou Y."/>
        </authorList>
    </citation>
    <scope>NUCLEOTIDE SEQUENCE [LARGE SCALE GENOMIC DNA]</scope>
    <source>
        <strain evidence="7">cv. Pinot noir / PN40024</strain>
        <tissue evidence="6">Leaf</tissue>
    </source>
</reference>
<dbReference type="Proteomes" id="UP001227230">
    <property type="component" value="Chromosome 5"/>
</dbReference>
<evidence type="ECO:0000256" key="4">
    <source>
        <dbReference type="ARBA" id="ARBA00047304"/>
    </source>
</evidence>
<keyword evidence="7" id="KW-1185">Reference proteome</keyword>
<dbReference type="SUPFAM" id="SSF52200">
    <property type="entry name" value="Toll/Interleukin receptor TIR domain"/>
    <property type="match status" value="1"/>
</dbReference>
<keyword evidence="3" id="KW-0520">NAD</keyword>
<evidence type="ECO:0000256" key="3">
    <source>
        <dbReference type="ARBA" id="ARBA00023027"/>
    </source>
</evidence>
<dbReference type="Pfam" id="PF01582">
    <property type="entry name" value="TIR"/>
    <property type="match status" value="1"/>
</dbReference>
<dbReference type="EMBL" id="CP126652">
    <property type="protein sequence ID" value="WJZ87498.1"/>
    <property type="molecule type" value="Genomic_DNA"/>
</dbReference>
<evidence type="ECO:0000259" key="5">
    <source>
        <dbReference type="Pfam" id="PF01582"/>
    </source>
</evidence>
<keyword evidence="2" id="KW-0378">Hydrolase</keyword>
<proteinExistence type="predicted"/>
<comment type="catalytic activity">
    <reaction evidence="4">
        <text>NAD(+) + H2O = ADP-D-ribose + nicotinamide + H(+)</text>
        <dbReference type="Rhea" id="RHEA:16301"/>
        <dbReference type="ChEBI" id="CHEBI:15377"/>
        <dbReference type="ChEBI" id="CHEBI:15378"/>
        <dbReference type="ChEBI" id="CHEBI:17154"/>
        <dbReference type="ChEBI" id="CHEBI:57540"/>
        <dbReference type="ChEBI" id="CHEBI:57967"/>
        <dbReference type="EC" id="3.2.2.6"/>
    </reaction>
    <physiologicalReaction direction="left-to-right" evidence="4">
        <dbReference type="Rhea" id="RHEA:16302"/>
    </physiologicalReaction>
</comment>
<protein>
    <recommendedName>
        <fullName evidence="1">ADP-ribosyl cyclase/cyclic ADP-ribose hydrolase</fullName>
        <ecNumber evidence="1">3.2.2.6</ecNumber>
    </recommendedName>
</protein>
<evidence type="ECO:0000256" key="1">
    <source>
        <dbReference type="ARBA" id="ARBA00011982"/>
    </source>
</evidence>
<dbReference type="PANTHER" id="PTHR32009:SF39">
    <property type="entry name" value="TIR DOMAIN-CONTAINING PROTEIN"/>
    <property type="match status" value="1"/>
</dbReference>
<evidence type="ECO:0000256" key="2">
    <source>
        <dbReference type="ARBA" id="ARBA00022801"/>
    </source>
</evidence>
<feature type="domain" description="TIR" evidence="5">
    <location>
        <begin position="19"/>
        <end position="57"/>
    </location>
</feature>
<gene>
    <name evidence="6" type="ORF">VitviT2T_006872</name>
</gene>
<dbReference type="PANTHER" id="PTHR32009">
    <property type="entry name" value="TMV RESISTANCE PROTEIN N-LIKE"/>
    <property type="match status" value="1"/>
</dbReference>
<dbReference type="EC" id="3.2.2.6" evidence="1"/>
<sequence length="68" mass="7656">MASSSMHRASSSTTSNSRNYDVFLSFRGGGDTRRNFPDHLYATLTAYGIQTFRDDEDNCTYFVVMTKG</sequence>